<feature type="domain" description="RING-type" evidence="3">
    <location>
        <begin position="9"/>
        <end position="67"/>
    </location>
</feature>
<proteinExistence type="predicted"/>
<organism evidence="4 5">
    <name type="scientific">Cryoendolithus antarcticus</name>
    <dbReference type="NCBI Taxonomy" id="1507870"/>
    <lineage>
        <taxon>Eukaryota</taxon>
        <taxon>Fungi</taxon>
        <taxon>Dikarya</taxon>
        <taxon>Ascomycota</taxon>
        <taxon>Pezizomycotina</taxon>
        <taxon>Dothideomycetes</taxon>
        <taxon>Dothideomycetidae</taxon>
        <taxon>Cladosporiales</taxon>
        <taxon>Cladosporiaceae</taxon>
        <taxon>Cryoendolithus</taxon>
    </lineage>
</organism>
<reference evidence="5" key="1">
    <citation type="submission" date="2017-03" db="EMBL/GenBank/DDBJ databases">
        <title>Genomes of endolithic fungi from Antarctica.</title>
        <authorList>
            <person name="Coleine C."/>
            <person name="Masonjones S."/>
            <person name="Stajich J.E."/>
        </authorList>
    </citation>
    <scope>NUCLEOTIDE SEQUENCE [LARGE SCALE GENOMIC DNA]</scope>
    <source>
        <strain evidence="5">CCFEE 5527</strain>
    </source>
</reference>
<dbReference type="Gene3D" id="3.30.40.10">
    <property type="entry name" value="Zinc/RING finger domain, C3HC4 (zinc finger)"/>
    <property type="match status" value="1"/>
</dbReference>
<keyword evidence="1" id="KW-0040">ANK repeat</keyword>
<dbReference type="InParanoid" id="A0A1V8SJB6"/>
<dbReference type="InterPro" id="IPR001841">
    <property type="entry name" value="Znf_RING"/>
</dbReference>
<dbReference type="SMART" id="SM00184">
    <property type="entry name" value="RING"/>
    <property type="match status" value="1"/>
</dbReference>
<evidence type="ECO:0000256" key="1">
    <source>
        <dbReference type="PROSITE-ProRule" id="PRU00023"/>
    </source>
</evidence>
<keyword evidence="2" id="KW-0862">Zinc</keyword>
<dbReference type="AlphaFoldDB" id="A0A1V8SJB6"/>
<dbReference type="PROSITE" id="PS50297">
    <property type="entry name" value="ANK_REP_REGION"/>
    <property type="match status" value="1"/>
</dbReference>
<evidence type="ECO:0000259" key="3">
    <source>
        <dbReference type="PROSITE" id="PS50089"/>
    </source>
</evidence>
<dbReference type="InterPro" id="IPR002110">
    <property type="entry name" value="Ankyrin_rpt"/>
</dbReference>
<accession>A0A1V8SJB6</accession>
<name>A0A1V8SJB6_9PEZI</name>
<dbReference type="SUPFAM" id="SSF57850">
    <property type="entry name" value="RING/U-box"/>
    <property type="match status" value="1"/>
</dbReference>
<feature type="repeat" description="ANK" evidence="1">
    <location>
        <begin position="167"/>
        <end position="199"/>
    </location>
</feature>
<protein>
    <recommendedName>
        <fullName evidence="3">RING-type domain-containing protein</fullName>
    </recommendedName>
</protein>
<dbReference type="STRING" id="1507870.A0A1V8SJB6"/>
<dbReference type="InterPro" id="IPR013083">
    <property type="entry name" value="Znf_RING/FYVE/PHD"/>
</dbReference>
<sequence length="263" mass="28584">MSSSSAPLCAQCSLPLVLTLTPDSEDEEPTSSDTNTLPDDVHLPCGHHFHWSCLLEAYETTSCPACHTDISSPPPASSSSSQQADPQILVTLHNEGGLQQNLDIFPLLREEAYLRAFPEQRKCLAFLEFCAEGDQHAIVTLLQAPPEEGDPTPGQILRSTHPFSHPPGQTGLHIAVSNGHREVAFLLLLLASEVPELDFPALVYQEAAAMGIMREEQAGLPDIRGMLDEGGRSAEDVARSMEARGPGVWHGWAGKHWLSMPQR</sequence>
<keyword evidence="2" id="KW-0479">Metal-binding</keyword>
<dbReference type="PROSITE" id="PS50088">
    <property type="entry name" value="ANK_REPEAT"/>
    <property type="match status" value="1"/>
</dbReference>
<evidence type="ECO:0000313" key="5">
    <source>
        <dbReference type="Proteomes" id="UP000192596"/>
    </source>
</evidence>
<dbReference type="GO" id="GO:0008270">
    <property type="term" value="F:zinc ion binding"/>
    <property type="evidence" value="ECO:0007669"/>
    <property type="project" value="UniProtKB-KW"/>
</dbReference>
<dbReference type="Proteomes" id="UP000192596">
    <property type="component" value="Unassembled WGS sequence"/>
</dbReference>
<evidence type="ECO:0000256" key="2">
    <source>
        <dbReference type="PROSITE-ProRule" id="PRU00175"/>
    </source>
</evidence>
<comment type="caution">
    <text evidence="4">The sequence shown here is derived from an EMBL/GenBank/DDBJ whole genome shotgun (WGS) entry which is preliminary data.</text>
</comment>
<evidence type="ECO:0000313" key="4">
    <source>
        <dbReference type="EMBL" id="OQN99254.1"/>
    </source>
</evidence>
<dbReference type="OrthoDB" id="46529at2759"/>
<dbReference type="PROSITE" id="PS50089">
    <property type="entry name" value="ZF_RING_2"/>
    <property type="match status" value="1"/>
</dbReference>
<gene>
    <name evidence="4" type="ORF">B0A48_15103</name>
</gene>
<keyword evidence="5" id="KW-1185">Reference proteome</keyword>
<dbReference type="CDD" id="cd16448">
    <property type="entry name" value="RING-H2"/>
    <property type="match status" value="1"/>
</dbReference>
<keyword evidence="2" id="KW-0863">Zinc-finger</keyword>
<dbReference type="EMBL" id="NAJO01000041">
    <property type="protein sequence ID" value="OQN99254.1"/>
    <property type="molecule type" value="Genomic_DNA"/>
</dbReference>